<reference evidence="4 5" key="1">
    <citation type="submission" date="2019-11" db="EMBL/GenBank/DDBJ databases">
        <title>Acidiferrimicrobium australis gen. nov., sp. nov., an acidophilic and obligately heterotrophic, member of the Actinobacteria that catalyses dissimilatory oxido- reduction of iron isolated from metal-rich acidic water in Chile.</title>
        <authorList>
            <person name="Gonzalez D."/>
            <person name="Huber K."/>
            <person name="Hedrich S."/>
            <person name="Rojas-Villalobos C."/>
            <person name="Quatrini R."/>
            <person name="Dinamarca M.A."/>
            <person name="Schwarz A."/>
            <person name="Canales C."/>
            <person name="Nancucheo I."/>
        </authorList>
    </citation>
    <scope>NUCLEOTIDE SEQUENCE [LARGE SCALE GENOMIC DNA]</scope>
    <source>
        <strain evidence="4 5">USS-CCA1</strain>
    </source>
</reference>
<dbReference type="Gene3D" id="3.30.450.40">
    <property type="match status" value="1"/>
</dbReference>
<evidence type="ECO:0000256" key="1">
    <source>
        <dbReference type="SAM" id="Phobius"/>
    </source>
</evidence>
<dbReference type="PROSITE" id="PS50883">
    <property type="entry name" value="EAL"/>
    <property type="match status" value="1"/>
</dbReference>
<evidence type="ECO:0000259" key="3">
    <source>
        <dbReference type="PROSITE" id="PS50887"/>
    </source>
</evidence>
<dbReference type="InterPro" id="IPR035919">
    <property type="entry name" value="EAL_sf"/>
</dbReference>
<keyword evidence="5" id="KW-1185">Reference proteome</keyword>
<dbReference type="Gene3D" id="3.20.20.450">
    <property type="entry name" value="EAL domain"/>
    <property type="match status" value="1"/>
</dbReference>
<gene>
    <name evidence="4" type="ORF">GHK86_10230</name>
</gene>
<dbReference type="PANTHER" id="PTHR33121">
    <property type="entry name" value="CYCLIC DI-GMP PHOSPHODIESTERASE PDEF"/>
    <property type="match status" value="1"/>
</dbReference>
<dbReference type="CDD" id="cd01948">
    <property type="entry name" value="EAL"/>
    <property type="match status" value="1"/>
</dbReference>
<dbReference type="NCBIfam" id="TIGR00254">
    <property type="entry name" value="GGDEF"/>
    <property type="match status" value="1"/>
</dbReference>
<dbReference type="Pfam" id="PF00563">
    <property type="entry name" value="EAL"/>
    <property type="match status" value="1"/>
</dbReference>
<dbReference type="InterPro" id="IPR050706">
    <property type="entry name" value="Cyclic-di-GMP_PDE-like"/>
</dbReference>
<keyword evidence="1" id="KW-1133">Transmembrane helix</keyword>
<dbReference type="InterPro" id="IPR043128">
    <property type="entry name" value="Rev_trsase/Diguanyl_cyclase"/>
</dbReference>
<organism evidence="4 5">
    <name type="scientific">Acidiferrimicrobium australe</name>
    <dbReference type="NCBI Taxonomy" id="2664430"/>
    <lineage>
        <taxon>Bacteria</taxon>
        <taxon>Bacillati</taxon>
        <taxon>Actinomycetota</taxon>
        <taxon>Acidimicrobiia</taxon>
        <taxon>Acidimicrobiales</taxon>
        <taxon>Acidimicrobiaceae</taxon>
        <taxon>Acidiferrimicrobium</taxon>
    </lineage>
</organism>
<feature type="domain" description="EAL" evidence="2">
    <location>
        <begin position="485"/>
        <end position="737"/>
    </location>
</feature>
<dbReference type="InterPro" id="IPR029787">
    <property type="entry name" value="Nucleotide_cyclase"/>
</dbReference>
<keyword evidence="1" id="KW-0812">Transmembrane</keyword>
<dbReference type="InterPro" id="IPR029016">
    <property type="entry name" value="GAF-like_dom_sf"/>
</dbReference>
<proteinExistence type="predicted"/>
<feature type="transmembrane region" description="Helical" evidence="1">
    <location>
        <begin position="117"/>
        <end position="136"/>
    </location>
</feature>
<dbReference type="CDD" id="cd01949">
    <property type="entry name" value="GGDEF"/>
    <property type="match status" value="1"/>
</dbReference>
<sequence>MAFPTMLLARRAEPVRKETLLKALFNGLDLALAVGAAELAFRAVESGAHPAGFRQWLALLVACLAVDGVTYIAVASLMALRRSVGRVQRLVEAAESLALMVPVNAAFAIITASVMRVTPWGALLPVVLVVGAVLILRRQRDLEMKFSNLELLYAFSHSLTGVTEATDVLTTTLESIKELLSSQDSEILIKERDKHIRICLHPNGALVNQTVSPDALERLVLDNGTGVVVQRGKGIGSIDADLERRGWRDAVLVPLRGSEGLEGVMTAGQKLGIGNAFGPSDQRLLETFASHSIVALRGSNLLDRLRAEVAARSYEALHDSLTGLGNRTLFRQRLDIVLREARGRSMAVLMVDIDNFKEINDTLGHHTGDDVLRTAAERISDTVGTAGMACRIGGDEFAVILDSPTCEEHALQVAADIREAVGRPLLAETMNFELQSAIGVAISPDDGADGNSLLRRADIAMYTAKTEKTAIERYDPARDPNTTRRLRLSGDLRRAIAAGEIQLWYQPKAELATGRIIGVEALARWRHERYGQVPPDEFVPLAEQSGSISALTWVVLEKAFAQKKDWERQGLALDMAVNISARSLLDADLLGRLQGLLSEYEIDPGGIILELTESSVMVDAERAEEVLEQIHQLGIRIAVDDFGTGYSSLSRLSRLSVSEIKIDKSFVSNMLSSKTEAIVVATIELARNLGQVVTAEGVEDRATWDRLLDLGCECVQGYYLSRPMPAAVATSWLLDMTRRRALRQPA</sequence>
<dbReference type="SUPFAM" id="SSF141868">
    <property type="entry name" value="EAL domain-like"/>
    <property type="match status" value="1"/>
</dbReference>
<keyword evidence="1" id="KW-0472">Membrane</keyword>
<comment type="caution">
    <text evidence="4">The sequence shown here is derived from an EMBL/GenBank/DDBJ whole genome shotgun (WGS) entry which is preliminary data.</text>
</comment>
<dbReference type="Pfam" id="PF00990">
    <property type="entry name" value="GGDEF"/>
    <property type="match status" value="1"/>
</dbReference>
<evidence type="ECO:0000313" key="5">
    <source>
        <dbReference type="Proteomes" id="UP000437736"/>
    </source>
</evidence>
<evidence type="ECO:0000313" key="4">
    <source>
        <dbReference type="EMBL" id="MST33094.1"/>
    </source>
</evidence>
<name>A0ABW9QTR9_9ACTN</name>
<dbReference type="PROSITE" id="PS50887">
    <property type="entry name" value="GGDEF"/>
    <property type="match status" value="1"/>
</dbReference>
<dbReference type="SMART" id="SM00267">
    <property type="entry name" value="GGDEF"/>
    <property type="match status" value="1"/>
</dbReference>
<feature type="transmembrane region" description="Helical" evidence="1">
    <location>
        <begin position="20"/>
        <end position="44"/>
    </location>
</feature>
<evidence type="ECO:0000259" key="2">
    <source>
        <dbReference type="PROSITE" id="PS50883"/>
    </source>
</evidence>
<dbReference type="SUPFAM" id="SSF55073">
    <property type="entry name" value="Nucleotide cyclase"/>
    <property type="match status" value="1"/>
</dbReference>
<dbReference type="InterPro" id="IPR001633">
    <property type="entry name" value="EAL_dom"/>
</dbReference>
<feature type="domain" description="GGDEF" evidence="3">
    <location>
        <begin position="344"/>
        <end position="476"/>
    </location>
</feature>
<dbReference type="EMBL" id="WJHE01000481">
    <property type="protein sequence ID" value="MST33094.1"/>
    <property type="molecule type" value="Genomic_DNA"/>
</dbReference>
<dbReference type="PANTHER" id="PTHR33121:SF70">
    <property type="entry name" value="SIGNALING PROTEIN YKOW"/>
    <property type="match status" value="1"/>
</dbReference>
<dbReference type="SMART" id="SM00052">
    <property type="entry name" value="EAL"/>
    <property type="match status" value="1"/>
</dbReference>
<dbReference type="SUPFAM" id="SSF55781">
    <property type="entry name" value="GAF domain-like"/>
    <property type="match status" value="1"/>
</dbReference>
<protein>
    <submittedName>
        <fullName evidence="4">EAL domain-containing protein</fullName>
    </submittedName>
</protein>
<dbReference type="Proteomes" id="UP000437736">
    <property type="component" value="Unassembled WGS sequence"/>
</dbReference>
<feature type="transmembrane region" description="Helical" evidence="1">
    <location>
        <begin position="56"/>
        <end position="78"/>
    </location>
</feature>
<dbReference type="InterPro" id="IPR000160">
    <property type="entry name" value="GGDEF_dom"/>
</dbReference>
<accession>A0ABW9QTR9</accession>
<dbReference type="Gene3D" id="3.30.70.270">
    <property type="match status" value="1"/>
</dbReference>